<name>A0ABV6LAT4_9SPHI</name>
<keyword evidence="1" id="KW-1133">Transmembrane helix</keyword>
<keyword evidence="3" id="KW-1185">Reference proteome</keyword>
<comment type="caution">
    <text evidence="2">The sequence shown here is derived from an EMBL/GenBank/DDBJ whole genome shotgun (WGS) entry which is preliminary data.</text>
</comment>
<keyword evidence="1" id="KW-0472">Membrane</keyword>
<feature type="transmembrane region" description="Helical" evidence="1">
    <location>
        <begin position="34"/>
        <end position="53"/>
    </location>
</feature>
<evidence type="ECO:0000256" key="1">
    <source>
        <dbReference type="SAM" id="Phobius"/>
    </source>
</evidence>
<dbReference type="RefSeq" id="WP_377024305.1">
    <property type="nucleotide sequence ID" value="NZ_JBHLTS010000061.1"/>
</dbReference>
<keyword evidence="1" id="KW-0812">Transmembrane</keyword>
<reference evidence="2 3" key="1">
    <citation type="submission" date="2024-09" db="EMBL/GenBank/DDBJ databases">
        <authorList>
            <person name="Sun Q."/>
            <person name="Mori K."/>
        </authorList>
    </citation>
    <scope>NUCLEOTIDE SEQUENCE [LARGE SCALE GENOMIC DNA]</scope>
    <source>
        <strain evidence="2 3">NCAIM B.02415</strain>
    </source>
</reference>
<evidence type="ECO:0000313" key="3">
    <source>
        <dbReference type="Proteomes" id="UP001589828"/>
    </source>
</evidence>
<protein>
    <submittedName>
        <fullName evidence="2">Uncharacterized protein</fullName>
    </submittedName>
</protein>
<accession>A0ABV6LAT4</accession>
<gene>
    <name evidence="2" type="ORF">ACFFGT_20125</name>
</gene>
<dbReference type="Proteomes" id="UP001589828">
    <property type="component" value="Unassembled WGS sequence"/>
</dbReference>
<sequence length="58" mass="6395">MKRIFGIILIIVSTIWGFLFLALASDSFINGVALLLNLVGCCFGVFFGIRMIVKKNEA</sequence>
<proteinExistence type="predicted"/>
<evidence type="ECO:0000313" key="2">
    <source>
        <dbReference type="EMBL" id="MFC0516525.1"/>
    </source>
</evidence>
<dbReference type="EMBL" id="JBHLTS010000061">
    <property type="protein sequence ID" value="MFC0516525.1"/>
    <property type="molecule type" value="Genomic_DNA"/>
</dbReference>
<organism evidence="2 3">
    <name type="scientific">Mucilaginibacter angelicae</name>
    <dbReference type="NCBI Taxonomy" id="869718"/>
    <lineage>
        <taxon>Bacteria</taxon>
        <taxon>Pseudomonadati</taxon>
        <taxon>Bacteroidota</taxon>
        <taxon>Sphingobacteriia</taxon>
        <taxon>Sphingobacteriales</taxon>
        <taxon>Sphingobacteriaceae</taxon>
        <taxon>Mucilaginibacter</taxon>
    </lineage>
</organism>